<evidence type="ECO:0000256" key="10">
    <source>
        <dbReference type="ARBA" id="ARBA00023004"/>
    </source>
</evidence>
<evidence type="ECO:0000256" key="1">
    <source>
        <dbReference type="ARBA" id="ARBA00000843"/>
    </source>
</evidence>
<dbReference type="InterPro" id="IPR000445">
    <property type="entry name" value="HhH_motif"/>
</dbReference>
<accession>A0ABR9JGY6</accession>
<dbReference type="Gene3D" id="1.10.340.30">
    <property type="entry name" value="Hypothetical protein, domain 2"/>
    <property type="match status" value="1"/>
</dbReference>
<evidence type="ECO:0000313" key="15">
    <source>
        <dbReference type="EMBL" id="MBE1525043.1"/>
    </source>
</evidence>
<dbReference type="SMART" id="SM00525">
    <property type="entry name" value="FES"/>
    <property type="match status" value="1"/>
</dbReference>
<reference evidence="15 16" key="1">
    <citation type="submission" date="2020-10" db="EMBL/GenBank/DDBJ databases">
        <title>Sequencing the genomes of 1000 actinobacteria strains.</title>
        <authorList>
            <person name="Klenk H.-P."/>
        </authorList>
    </citation>
    <scope>NUCLEOTIDE SEQUENCE [LARGE SCALE GENOMIC DNA]</scope>
    <source>
        <strain evidence="15 16">DSM 15666</strain>
    </source>
</reference>
<keyword evidence="9 15" id="KW-0378">Hydrolase</keyword>
<dbReference type="Pfam" id="PF00730">
    <property type="entry name" value="HhH-GPD"/>
    <property type="match status" value="1"/>
</dbReference>
<proteinExistence type="inferred from homology"/>
<dbReference type="InterPro" id="IPR003265">
    <property type="entry name" value="HhH-GPD_domain"/>
</dbReference>
<evidence type="ECO:0000256" key="8">
    <source>
        <dbReference type="ARBA" id="ARBA00022763"/>
    </source>
</evidence>
<dbReference type="Pfam" id="PF00633">
    <property type="entry name" value="HHH"/>
    <property type="match status" value="1"/>
</dbReference>
<sequence>MKAAAPNPASTTSARADISFTPEPTLVHDRVIEWFEEHARTLPWREPDCTPWGVMVSEIMLQQTPVVRVLPRWQEWMRRWPRPADLAAAPVAEILRAWDRLGYPRRALRLQAAAQAMVDDHGGEVPGTADELRRLPGVGEYTAAAVACFAFNQPEVVVDTNIRRVHARAFTGHALPGKTYTSAQRRLAHDLMPATASDDGATACAWNASVMELGALICTARAPQCEVCPVADLCAWRTAGSPAPTEEQQTKGQAWAGTDRQVRGAIMAALRTSAAVPRAELLDGLALPEASAQQRSRCLDSLITDGLAAQAGDRVSLPGA</sequence>
<evidence type="ECO:0000256" key="4">
    <source>
        <dbReference type="ARBA" id="ARBA00012045"/>
    </source>
</evidence>
<keyword evidence="8" id="KW-0227">DNA damage</keyword>
<evidence type="ECO:0000256" key="9">
    <source>
        <dbReference type="ARBA" id="ARBA00022801"/>
    </source>
</evidence>
<evidence type="ECO:0000256" key="3">
    <source>
        <dbReference type="ARBA" id="ARBA00008343"/>
    </source>
</evidence>
<evidence type="ECO:0000256" key="6">
    <source>
        <dbReference type="ARBA" id="ARBA00022485"/>
    </source>
</evidence>
<keyword evidence="12" id="KW-0234">DNA repair</keyword>
<dbReference type="CDD" id="cd00056">
    <property type="entry name" value="ENDO3c"/>
    <property type="match status" value="1"/>
</dbReference>
<keyword evidence="6" id="KW-0004">4Fe-4S</keyword>
<organism evidence="15 16">
    <name type="scientific">Nesterenkonia lutea</name>
    <dbReference type="NCBI Taxonomy" id="272919"/>
    <lineage>
        <taxon>Bacteria</taxon>
        <taxon>Bacillati</taxon>
        <taxon>Actinomycetota</taxon>
        <taxon>Actinomycetes</taxon>
        <taxon>Micrococcales</taxon>
        <taxon>Micrococcaceae</taxon>
        <taxon>Nesterenkonia</taxon>
    </lineage>
</organism>
<dbReference type="InterPro" id="IPR044298">
    <property type="entry name" value="MIG/MutY"/>
</dbReference>
<keyword evidence="16" id="KW-1185">Reference proteome</keyword>
<keyword evidence="13 15" id="KW-0326">Glycosidase</keyword>
<dbReference type="InterPro" id="IPR004036">
    <property type="entry name" value="Endonuclease-III-like_CS2"/>
</dbReference>
<dbReference type="SMART" id="SM00478">
    <property type="entry name" value="ENDO3c"/>
    <property type="match status" value="1"/>
</dbReference>
<dbReference type="PANTHER" id="PTHR42944">
    <property type="entry name" value="ADENINE DNA GLYCOSYLASE"/>
    <property type="match status" value="1"/>
</dbReference>
<evidence type="ECO:0000256" key="7">
    <source>
        <dbReference type="ARBA" id="ARBA00022723"/>
    </source>
</evidence>
<name>A0ABR9JGY6_9MICC</name>
<comment type="caution">
    <text evidence="15">The sequence shown here is derived from an EMBL/GenBank/DDBJ whole genome shotgun (WGS) entry which is preliminary data.</text>
</comment>
<evidence type="ECO:0000256" key="13">
    <source>
        <dbReference type="ARBA" id="ARBA00023295"/>
    </source>
</evidence>
<dbReference type="GO" id="GO:0016798">
    <property type="term" value="F:hydrolase activity, acting on glycosyl bonds"/>
    <property type="evidence" value="ECO:0007669"/>
    <property type="project" value="UniProtKB-KW"/>
</dbReference>
<dbReference type="InterPro" id="IPR023170">
    <property type="entry name" value="HhH_base_excis_C"/>
</dbReference>
<dbReference type="Proteomes" id="UP000643525">
    <property type="component" value="Unassembled WGS sequence"/>
</dbReference>
<dbReference type="EC" id="3.2.2.31" evidence="4"/>
<comment type="catalytic activity">
    <reaction evidence="1">
        <text>Hydrolyzes free adenine bases from 7,8-dihydro-8-oxoguanine:adenine mismatched double-stranded DNA, leaving an apurinic site.</text>
        <dbReference type="EC" id="3.2.2.31"/>
    </reaction>
</comment>
<feature type="domain" description="HhH-GPD" evidence="14">
    <location>
        <begin position="60"/>
        <end position="216"/>
    </location>
</feature>
<dbReference type="PROSITE" id="PS01155">
    <property type="entry name" value="ENDONUCLEASE_III_2"/>
    <property type="match status" value="1"/>
</dbReference>
<protein>
    <recommendedName>
        <fullName evidence="5">Adenine DNA glycosylase</fullName>
        <ecNumber evidence="4">3.2.2.31</ecNumber>
    </recommendedName>
</protein>
<dbReference type="SUPFAM" id="SSF48150">
    <property type="entry name" value="DNA-glycosylase"/>
    <property type="match status" value="1"/>
</dbReference>
<evidence type="ECO:0000256" key="2">
    <source>
        <dbReference type="ARBA" id="ARBA00001966"/>
    </source>
</evidence>
<keyword evidence="7" id="KW-0479">Metal-binding</keyword>
<evidence type="ECO:0000256" key="11">
    <source>
        <dbReference type="ARBA" id="ARBA00023014"/>
    </source>
</evidence>
<keyword evidence="11" id="KW-0411">Iron-sulfur</keyword>
<gene>
    <name evidence="15" type="ORF">H4W27_002161</name>
</gene>
<evidence type="ECO:0000256" key="5">
    <source>
        <dbReference type="ARBA" id="ARBA00022023"/>
    </source>
</evidence>
<comment type="similarity">
    <text evidence="3">Belongs to the Nth/MutY family.</text>
</comment>
<dbReference type="InterPro" id="IPR011257">
    <property type="entry name" value="DNA_glycosylase"/>
</dbReference>
<evidence type="ECO:0000256" key="12">
    <source>
        <dbReference type="ARBA" id="ARBA00023204"/>
    </source>
</evidence>
<evidence type="ECO:0000313" key="16">
    <source>
        <dbReference type="Proteomes" id="UP000643525"/>
    </source>
</evidence>
<dbReference type="InterPro" id="IPR003651">
    <property type="entry name" value="Endonuclease3_FeS-loop_motif"/>
</dbReference>
<dbReference type="Pfam" id="PF10576">
    <property type="entry name" value="EndIII_4Fe-2S"/>
    <property type="match status" value="1"/>
</dbReference>
<keyword evidence="10" id="KW-0408">Iron</keyword>
<dbReference type="RefSeq" id="WP_192595963.1">
    <property type="nucleotide sequence ID" value="NZ_BAAALJ010000013.1"/>
</dbReference>
<dbReference type="Gene3D" id="1.10.1670.10">
    <property type="entry name" value="Helix-hairpin-Helix base-excision DNA repair enzymes (C-terminal)"/>
    <property type="match status" value="1"/>
</dbReference>
<comment type="cofactor">
    <cofactor evidence="2">
        <name>[4Fe-4S] cluster</name>
        <dbReference type="ChEBI" id="CHEBI:49883"/>
    </cofactor>
</comment>
<evidence type="ECO:0000259" key="14">
    <source>
        <dbReference type="SMART" id="SM00478"/>
    </source>
</evidence>
<dbReference type="PANTHER" id="PTHR42944:SF1">
    <property type="entry name" value="ADENINE DNA GLYCOSYLASE"/>
    <property type="match status" value="1"/>
</dbReference>
<dbReference type="EMBL" id="JADBED010000001">
    <property type="protein sequence ID" value="MBE1525043.1"/>
    <property type="molecule type" value="Genomic_DNA"/>
</dbReference>